<dbReference type="InterPro" id="IPR003829">
    <property type="entry name" value="Pirin_N_dom"/>
</dbReference>
<gene>
    <name evidence="5" type="ORF">ACFFJP_06915</name>
</gene>
<comment type="caution">
    <text evidence="5">The sequence shown here is derived from an EMBL/GenBank/DDBJ whole genome shotgun (WGS) entry which is preliminary data.</text>
</comment>
<dbReference type="Pfam" id="PF02678">
    <property type="entry name" value="Pirin"/>
    <property type="match status" value="1"/>
</dbReference>
<evidence type="ECO:0000256" key="2">
    <source>
        <dbReference type="RuleBase" id="RU003457"/>
    </source>
</evidence>
<dbReference type="Proteomes" id="UP001589813">
    <property type="component" value="Unassembled WGS sequence"/>
</dbReference>
<dbReference type="SUPFAM" id="SSF51182">
    <property type="entry name" value="RmlC-like cupins"/>
    <property type="match status" value="1"/>
</dbReference>
<evidence type="ECO:0000259" key="4">
    <source>
        <dbReference type="Pfam" id="PF17954"/>
    </source>
</evidence>
<feature type="domain" description="Quercetin 2,3-dioxygenase C-terminal cupin" evidence="4">
    <location>
        <begin position="143"/>
        <end position="233"/>
    </location>
</feature>
<comment type="similarity">
    <text evidence="1 2">Belongs to the pirin family.</text>
</comment>
<sequence length="234" mass="25630">MIELRKSSQRGSANFGWLQSRHSFSFGRYYDPAQMGFSALRVINDDQVAPGAGFDTHGHRDMEIISLVLDGVIAHRDSTGEVAELPAGEFQLMSAGRGIMHSEFNANPDKNLHFLQIWIEPDSVGGEPGYQQKPFAQTPGLTLVASKTGEAGSLHLKQDAKLYQLRLDAQSQLQYQAAAGRKLYVHLISGPLSLKSADTEITLQDGDGVKIADLTDWQFVSGTQPVFALLFDLP</sequence>
<accession>A0ABV6BAX2</accession>
<dbReference type="InterPro" id="IPR014710">
    <property type="entry name" value="RmlC-like_jellyroll"/>
</dbReference>
<dbReference type="InterPro" id="IPR041602">
    <property type="entry name" value="Quercetinase_C"/>
</dbReference>
<proteinExistence type="inferred from homology"/>
<dbReference type="Pfam" id="PF17954">
    <property type="entry name" value="Pirin_C_2"/>
    <property type="match status" value="1"/>
</dbReference>
<keyword evidence="6" id="KW-1185">Reference proteome</keyword>
<dbReference type="CDD" id="cd02910">
    <property type="entry name" value="cupin_Yhhw_N"/>
    <property type="match status" value="1"/>
</dbReference>
<evidence type="ECO:0000256" key="1">
    <source>
        <dbReference type="ARBA" id="ARBA00008416"/>
    </source>
</evidence>
<dbReference type="PANTHER" id="PTHR43212">
    <property type="entry name" value="QUERCETIN 2,3-DIOXYGENASE"/>
    <property type="match status" value="1"/>
</dbReference>
<feature type="domain" description="Pirin N-terminal" evidence="3">
    <location>
        <begin position="9"/>
        <end position="119"/>
    </location>
</feature>
<protein>
    <submittedName>
        <fullName evidence="5">Pirin family protein</fullName>
    </submittedName>
</protein>
<dbReference type="EMBL" id="JBHLXP010000001">
    <property type="protein sequence ID" value="MFC0048016.1"/>
    <property type="molecule type" value="Genomic_DNA"/>
</dbReference>
<organism evidence="5 6">
    <name type="scientific">Rheinheimera tilapiae</name>
    <dbReference type="NCBI Taxonomy" id="875043"/>
    <lineage>
        <taxon>Bacteria</taxon>
        <taxon>Pseudomonadati</taxon>
        <taxon>Pseudomonadota</taxon>
        <taxon>Gammaproteobacteria</taxon>
        <taxon>Chromatiales</taxon>
        <taxon>Chromatiaceae</taxon>
        <taxon>Rheinheimera</taxon>
    </lineage>
</organism>
<dbReference type="PIRSF" id="PIRSF006232">
    <property type="entry name" value="Pirin"/>
    <property type="match status" value="1"/>
</dbReference>
<evidence type="ECO:0000259" key="3">
    <source>
        <dbReference type="Pfam" id="PF02678"/>
    </source>
</evidence>
<reference evidence="5 6" key="1">
    <citation type="submission" date="2024-09" db="EMBL/GenBank/DDBJ databases">
        <authorList>
            <person name="Sun Q."/>
            <person name="Mori K."/>
        </authorList>
    </citation>
    <scope>NUCLEOTIDE SEQUENCE [LARGE SCALE GENOMIC DNA]</scope>
    <source>
        <strain evidence="5 6">KCTC 23315</strain>
    </source>
</reference>
<dbReference type="Gene3D" id="2.60.120.10">
    <property type="entry name" value="Jelly Rolls"/>
    <property type="match status" value="2"/>
</dbReference>
<dbReference type="RefSeq" id="WP_377241805.1">
    <property type="nucleotide sequence ID" value="NZ_JBHLXP010000001.1"/>
</dbReference>
<dbReference type="PANTHER" id="PTHR43212:SF3">
    <property type="entry name" value="QUERCETIN 2,3-DIOXYGENASE"/>
    <property type="match status" value="1"/>
</dbReference>
<dbReference type="InterPro" id="IPR011051">
    <property type="entry name" value="RmlC_Cupin_sf"/>
</dbReference>
<dbReference type="InterPro" id="IPR012093">
    <property type="entry name" value="Pirin"/>
</dbReference>
<name>A0ABV6BAX2_9GAMM</name>
<evidence type="ECO:0000313" key="6">
    <source>
        <dbReference type="Proteomes" id="UP001589813"/>
    </source>
</evidence>
<evidence type="ECO:0000313" key="5">
    <source>
        <dbReference type="EMBL" id="MFC0048016.1"/>
    </source>
</evidence>